<feature type="region of interest" description="Disordered" evidence="1">
    <location>
        <begin position="250"/>
        <end position="328"/>
    </location>
</feature>
<organism evidence="3 4">
    <name type="scientific">Hortaea werneckii</name>
    <name type="common">Black yeast</name>
    <name type="synonym">Cladosporium werneckii</name>
    <dbReference type="NCBI Taxonomy" id="91943"/>
    <lineage>
        <taxon>Eukaryota</taxon>
        <taxon>Fungi</taxon>
        <taxon>Dikarya</taxon>
        <taxon>Ascomycota</taxon>
        <taxon>Pezizomycotina</taxon>
        <taxon>Dothideomycetes</taxon>
        <taxon>Dothideomycetidae</taxon>
        <taxon>Mycosphaerellales</taxon>
        <taxon>Teratosphaeriaceae</taxon>
        <taxon>Hortaea</taxon>
    </lineage>
</organism>
<feature type="region of interest" description="Disordered" evidence="1">
    <location>
        <begin position="84"/>
        <end position="202"/>
    </location>
</feature>
<keyword evidence="2" id="KW-0472">Membrane</keyword>
<feature type="compositionally biased region" description="Gly residues" evidence="1">
    <location>
        <begin position="174"/>
        <end position="185"/>
    </location>
</feature>
<feature type="compositionally biased region" description="Basic and acidic residues" evidence="1">
    <location>
        <begin position="542"/>
        <end position="557"/>
    </location>
</feature>
<gene>
    <name evidence="3" type="ORF">D0867_02158</name>
</gene>
<feature type="compositionally biased region" description="Polar residues" evidence="1">
    <location>
        <begin position="1"/>
        <end position="11"/>
    </location>
</feature>
<dbReference type="AlphaFoldDB" id="A0A3M7A6M9"/>
<feature type="region of interest" description="Disordered" evidence="1">
    <location>
        <begin position="406"/>
        <end position="437"/>
    </location>
</feature>
<feature type="compositionally biased region" description="Basic residues" evidence="1">
    <location>
        <begin position="16"/>
        <end position="25"/>
    </location>
</feature>
<dbReference type="OrthoDB" id="5327700at2759"/>
<protein>
    <submittedName>
        <fullName evidence="3">Uncharacterized protein</fullName>
    </submittedName>
</protein>
<dbReference type="EMBL" id="QWIL01000138">
    <property type="protein sequence ID" value="RMY23274.1"/>
    <property type="molecule type" value="Genomic_DNA"/>
</dbReference>
<feature type="compositionally biased region" description="Basic and acidic residues" evidence="1">
    <location>
        <begin position="273"/>
        <end position="320"/>
    </location>
</feature>
<proteinExistence type="predicted"/>
<accession>A0A3M7A6M9</accession>
<keyword evidence="2" id="KW-1133">Transmembrane helix</keyword>
<evidence type="ECO:0000313" key="4">
    <source>
        <dbReference type="Proteomes" id="UP000271337"/>
    </source>
</evidence>
<evidence type="ECO:0000313" key="3">
    <source>
        <dbReference type="EMBL" id="RMY23274.1"/>
    </source>
</evidence>
<dbReference type="Proteomes" id="UP000271337">
    <property type="component" value="Unassembled WGS sequence"/>
</dbReference>
<feature type="compositionally biased region" description="Low complexity" evidence="1">
    <location>
        <begin position="142"/>
        <end position="155"/>
    </location>
</feature>
<feature type="region of interest" description="Disordered" evidence="1">
    <location>
        <begin position="517"/>
        <end position="557"/>
    </location>
</feature>
<sequence>MPTSTANNSNPPLYRHPSRAGHARHATPTTMAYDRARSRRPLYAPPPPRRSNQHSVLGYWMPLVVTGTIALGGLAAWVWSERSENDNDSDEEGYRPDKPPRPPTGPTTSSAYPGAAQQYPGPPVGDVGGLAGVHGHATGQTQLPPYSGPLPSQSGGPQGMPPPVGGEAADYYSGGSGAQRGGGPGMTRDDAIVDEDDDEQQTFLHQARGLMRRTPSPQQFFEGASRQWNAGIAAAGSALGSIMEDPESGHYWEDAVRPEGRSRSHGSRRHSRRGSEREGGFSDHERWSEEAEENSARKAVGDVEVESERRADQARRRDGQGRGAKKNVAVVLSADTNMDGKMDEEDVVYTEHASILSHLPTIHDPTTTDLHILIYAPGLTRPPPLNYTPRPETEMASNLGSSYSQIMTPAQTPGSELPPEDRQAGEEEEEEGFPSPSRQFDALYQQALTLVSHPSQILCFTTPEGYLPLLRHLAPRVCYISDMLARGEEDGGEGKSGTAVEQLKGWVGQTVLVVGDEGTGGLADTSDTENEEGQGVGGTSSNERRGGQGKKWWERSPEVGLGKPIEIVDAARVGEDWGRRVSGRV</sequence>
<evidence type="ECO:0000256" key="1">
    <source>
        <dbReference type="SAM" id="MobiDB-lite"/>
    </source>
</evidence>
<dbReference type="VEuPathDB" id="FungiDB:BTJ68_13538"/>
<evidence type="ECO:0000256" key="2">
    <source>
        <dbReference type="SAM" id="Phobius"/>
    </source>
</evidence>
<feature type="transmembrane region" description="Helical" evidence="2">
    <location>
        <begin position="57"/>
        <end position="79"/>
    </location>
</feature>
<name>A0A3M7A6M9_HORWE</name>
<feature type="compositionally biased region" description="Basic and acidic residues" evidence="1">
    <location>
        <begin position="250"/>
        <end position="262"/>
    </location>
</feature>
<keyword evidence="2" id="KW-0812">Transmembrane</keyword>
<feature type="region of interest" description="Disordered" evidence="1">
    <location>
        <begin position="1"/>
        <end position="54"/>
    </location>
</feature>
<comment type="caution">
    <text evidence="3">The sequence shown here is derived from an EMBL/GenBank/DDBJ whole genome shotgun (WGS) entry which is preliminary data.</text>
</comment>
<feature type="compositionally biased region" description="Basic residues" evidence="1">
    <location>
        <begin position="263"/>
        <end position="272"/>
    </location>
</feature>
<reference evidence="3 4" key="1">
    <citation type="journal article" date="2018" name="BMC Genomics">
        <title>Genomic evidence for intraspecific hybridization in a clonal and extremely halotolerant yeast.</title>
        <authorList>
            <person name="Gostincar C."/>
            <person name="Stajich J.E."/>
            <person name="Zupancic J."/>
            <person name="Zalar P."/>
            <person name="Gunde-Cimerman N."/>
        </authorList>
    </citation>
    <scope>NUCLEOTIDE SEQUENCE [LARGE SCALE GENOMIC DNA]</scope>
    <source>
        <strain evidence="3 4">EXF-6669</strain>
    </source>
</reference>